<sequence length="231" mass="26986">MKGLMELYNREEIESLFNESRLISLLMNKYQLKPKEKTMNKNQILVEEGQENEQVYYIKRGIVGFTQDENIFGFEKEGHFLGLETFLFNDVQPYTIVAMEKMEVFIFVKEDIMDILMGLQEGWLYLYLLNQAEQKRVQKSCLHLHLKGSNRSKKMLIDLAKNFGTIDGQAIVLPGCFSKKTVISYFGLSFNTGKTLLEKLQREGFLLPPSKEKQFRINKEYCQASLYSENK</sequence>
<dbReference type="SMART" id="SM00100">
    <property type="entry name" value="cNMP"/>
    <property type="match status" value="1"/>
</dbReference>
<dbReference type="InterPro" id="IPR014710">
    <property type="entry name" value="RmlC-like_jellyroll"/>
</dbReference>
<name>A0A842GBQ7_9LIST</name>
<comment type="caution">
    <text evidence="4">The sequence shown here is derived from an EMBL/GenBank/DDBJ whole genome shotgun (WGS) entry which is preliminary data.</text>
</comment>
<dbReference type="CDD" id="cd00038">
    <property type="entry name" value="CAP_ED"/>
    <property type="match status" value="1"/>
</dbReference>
<feature type="domain" description="Cyclic nucleotide-binding" evidence="2">
    <location>
        <begin position="36"/>
        <end position="117"/>
    </location>
</feature>
<dbReference type="SUPFAM" id="SSF51206">
    <property type="entry name" value="cAMP-binding domain-like"/>
    <property type="match status" value="1"/>
</dbReference>
<dbReference type="EMBL" id="JAARZT010000019">
    <property type="protein sequence ID" value="MBC2293687.1"/>
    <property type="molecule type" value="Genomic_DNA"/>
</dbReference>
<accession>A0A842GBQ7</accession>
<evidence type="ECO:0000313" key="5">
    <source>
        <dbReference type="Proteomes" id="UP000543005"/>
    </source>
</evidence>
<evidence type="ECO:0000313" key="4">
    <source>
        <dbReference type="EMBL" id="MBC2293687.1"/>
    </source>
</evidence>
<dbReference type="Proteomes" id="UP000585696">
    <property type="component" value="Unassembled WGS sequence"/>
</dbReference>
<reference evidence="5 6" key="1">
    <citation type="submission" date="2020-03" db="EMBL/GenBank/DDBJ databases">
        <title>Soil Listeria distribution.</title>
        <authorList>
            <person name="Liao J."/>
            <person name="Wiedmann M."/>
        </authorList>
    </citation>
    <scope>NUCLEOTIDE SEQUENCE [LARGE SCALE GENOMIC DNA]</scope>
    <source>
        <strain evidence="4 5">FSL L7-0051</strain>
        <strain evidence="3 6">FSL L7-0054</strain>
    </source>
</reference>
<dbReference type="InterPro" id="IPR018490">
    <property type="entry name" value="cNMP-bd_dom_sf"/>
</dbReference>
<dbReference type="Pfam" id="PF00027">
    <property type="entry name" value="cNMP_binding"/>
    <property type="match status" value="1"/>
</dbReference>
<keyword evidence="1" id="KW-0010">Activator</keyword>
<dbReference type="Gene3D" id="2.60.120.10">
    <property type="entry name" value="Jelly Rolls"/>
    <property type="match status" value="1"/>
</dbReference>
<evidence type="ECO:0000313" key="3">
    <source>
        <dbReference type="EMBL" id="MBC2285334.1"/>
    </source>
</evidence>
<dbReference type="Proteomes" id="UP000543005">
    <property type="component" value="Unassembled WGS sequence"/>
</dbReference>
<dbReference type="RefSeq" id="WP_185629476.1">
    <property type="nucleotide sequence ID" value="NZ_JAARZS010000040.1"/>
</dbReference>
<dbReference type="InterPro" id="IPR000595">
    <property type="entry name" value="cNMP-bd_dom"/>
</dbReference>
<evidence type="ECO:0000259" key="2">
    <source>
        <dbReference type="PROSITE" id="PS50042"/>
    </source>
</evidence>
<dbReference type="PROSITE" id="PS50042">
    <property type="entry name" value="CNMP_BINDING_3"/>
    <property type="match status" value="1"/>
</dbReference>
<evidence type="ECO:0000313" key="6">
    <source>
        <dbReference type="Proteomes" id="UP000585696"/>
    </source>
</evidence>
<protein>
    <submittedName>
        <fullName evidence="4">Crp/Fnr family transcriptional regulator</fullName>
    </submittedName>
</protein>
<evidence type="ECO:0000256" key="1">
    <source>
        <dbReference type="ARBA" id="ARBA00023159"/>
    </source>
</evidence>
<proteinExistence type="predicted"/>
<gene>
    <name evidence="3" type="ORF">HCB69_13180</name>
    <name evidence="4" type="ORF">HCC36_10635</name>
</gene>
<dbReference type="EMBL" id="JAARZS010000040">
    <property type="protein sequence ID" value="MBC2285334.1"/>
    <property type="molecule type" value="Genomic_DNA"/>
</dbReference>
<dbReference type="AlphaFoldDB" id="A0A842GBQ7"/>
<organism evidence="4 5">
    <name type="scientific">Listeria booriae</name>
    <dbReference type="NCBI Taxonomy" id="1552123"/>
    <lineage>
        <taxon>Bacteria</taxon>
        <taxon>Bacillati</taxon>
        <taxon>Bacillota</taxon>
        <taxon>Bacilli</taxon>
        <taxon>Bacillales</taxon>
        <taxon>Listeriaceae</taxon>
        <taxon>Listeria</taxon>
    </lineage>
</organism>